<sequence length="200" mass="23229">MILSPKWQQTYEEALQAMKDTTYSQYSLADVSTHHHTEELLEAALRNNRCSLRDIPVEKRTLRLCHVALECCHSINVQYIPKKYFDYNFSLKAASYCPATLSTILYFFRDGRWKEPYTAEDIRIIAEAACPVGLGQVRLNQFRNKEQELNGRTFERYCSDEYGFVHRAHSHIIRQALELYLHDAENKKHLTTEAPLAIGG</sequence>
<evidence type="ECO:0000313" key="1">
    <source>
        <dbReference type="EMBL" id="BCK84989.1"/>
    </source>
</evidence>
<dbReference type="Proteomes" id="UP000679848">
    <property type="component" value="Chromosome"/>
</dbReference>
<dbReference type="KEGG" id="pfaa:MM59RIKEN_23080"/>
<name>A0A810Q9S0_9FIRM</name>
<reference evidence="1" key="1">
    <citation type="submission" date="2020-09" db="EMBL/GenBank/DDBJ databases">
        <title>New species isolated from human feces.</title>
        <authorList>
            <person name="Kitahara M."/>
            <person name="Shigeno Y."/>
            <person name="Shime M."/>
            <person name="Matsumoto Y."/>
            <person name="Nakamura S."/>
            <person name="Motooka D."/>
            <person name="Fukuoka S."/>
            <person name="Nishikawa H."/>
            <person name="Benno Y."/>
        </authorList>
    </citation>
    <scope>NUCLEOTIDE SEQUENCE</scope>
    <source>
        <strain evidence="1">MM59</strain>
    </source>
</reference>
<dbReference type="RefSeq" id="WP_055179997.1">
    <property type="nucleotide sequence ID" value="NZ_AP023420.1"/>
</dbReference>
<dbReference type="EMBL" id="AP023420">
    <property type="protein sequence ID" value="BCK84989.1"/>
    <property type="molecule type" value="Genomic_DNA"/>
</dbReference>
<dbReference type="AlphaFoldDB" id="A0A810Q9S0"/>
<accession>A0A810Q9S0</accession>
<organism evidence="1 2">
    <name type="scientific">Pusillibacter faecalis</name>
    <dbReference type="NCBI Taxonomy" id="2714358"/>
    <lineage>
        <taxon>Bacteria</taxon>
        <taxon>Bacillati</taxon>
        <taxon>Bacillota</taxon>
        <taxon>Clostridia</taxon>
        <taxon>Eubacteriales</taxon>
        <taxon>Oscillospiraceae</taxon>
        <taxon>Pusillibacter</taxon>
    </lineage>
</organism>
<protein>
    <submittedName>
        <fullName evidence="1">Uncharacterized protein</fullName>
    </submittedName>
</protein>
<gene>
    <name evidence="1" type="ORF">MM59RIKEN_23080</name>
</gene>
<keyword evidence="2" id="KW-1185">Reference proteome</keyword>
<evidence type="ECO:0000313" key="2">
    <source>
        <dbReference type="Proteomes" id="UP000679848"/>
    </source>
</evidence>
<proteinExistence type="predicted"/>